<comment type="similarity">
    <text evidence="2">Belongs to the HPPK family.</text>
</comment>
<evidence type="ECO:0000256" key="7">
    <source>
        <dbReference type="ARBA" id="ARBA00022777"/>
    </source>
</evidence>
<dbReference type="Proteomes" id="UP000315889">
    <property type="component" value="Unassembled WGS sequence"/>
</dbReference>
<proteinExistence type="inferred from homology"/>
<gene>
    <name evidence="14" type="primary">folK</name>
    <name evidence="14" type="ORF">EVB03_02325</name>
</gene>
<dbReference type="Pfam" id="PF01288">
    <property type="entry name" value="HPPK"/>
    <property type="match status" value="1"/>
</dbReference>
<protein>
    <recommendedName>
        <fullName evidence="4">2-amino-4-hydroxy-6-hydroxymethyldihydropteridine pyrophosphokinase</fullName>
        <ecNumber evidence="3">2.7.6.3</ecNumber>
    </recommendedName>
    <alternativeName>
        <fullName evidence="11">6-hydroxymethyl-7,8-dihydropterin pyrophosphokinase</fullName>
    </alternativeName>
    <alternativeName>
        <fullName evidence="12">7,8-dihydro-6-hydroxymethylpterin-pyrophosphokinase</fullName>
    </alternativeName>
</protein>
<keyword evidence="6" id="KW-0547">Nucleotide-binding</keyword>
<dbReference type="EC" id="2.7.6.3" evidence="3"/>
<accession>A0A520MIN3</accession>
<dbReference type="NCBIfam" id="TIGR01498">
    <property type="entry name" value="folK"/>
    <property type="match status" value="1"/>
</dbReference>
<reference evidence="14 15" key="1">
    <citation type="submission" date="2019-02" db="EMBL/GenBank/DDBJ databases">
        <title>Prokaryotic population dynamics and viral predation in marine succession experiment using metagenomics: the confinement effect.</title>
        <authorList>
            <person name="Haro-Moreno J.M."/>
            <person name="Rodriguez-Valera F."/>
            <person name="Lopez-Perez M."/>
        </authorList>
    </citation>
    <scope>NUCLEOTIDE SEQUENCE [LARGE SCALE GENOMIC DNA]</scope>
    <source>
        <strain evidence="14">MED-G170</strain>
    </source>
</reference>
<feature type="domain" description="7,8-dihydro-6-hydroxymethylpterin-pyrophosphokinase" evidence="13">
    <location>
        <begin position="5"/>
        <end position="137"/>
    </location>
</feature>
<dbReference type="InterPro" id="IPR000550">
    <property type="entry name" value="Hppk"/>
</dbReference>
<organism evidence="14 15">
    <name type="scientific">SAR92 clade bacterium</name>
    <dbReference type="NCBI Taxonomy" id="2315479"/>
    <lineage>
        <taxon>Bacteria</taxon>
        <taxon>Pseudomonadati</taxon>
        <taxon>Pseudomonadota</taxon>
        <taxon>Gammaproteobacteria</taxon>
        <taxon>Cellvibrionales</taxon>
        <taxon>Porticoccaceae</taxon>
        <taxon>SAR92 clade</taxon>
    </lineage>
</organism>
<dbReference type="GO" id="GO:0005524">
    <property type="term" value="F:ATP binding"/>
    <property type="evidence" value="ECO:0007669"/>
    <property type="project" value="UniProtKB-KW"/>
</dbReference>
<evidence type="ECO:0000256" key="3">
    <source>
        <dbReference type="ARBA" id="ARBA00013253"/>
    </source>
</evidence>
<dbReference type="GO" id="GO:0046654">
    <property type="term" value="P:tetrahydrofolate biosynthetic process"/>
    <property type="evidence" value="ECO:0007669"/>
    <property type="project" value="UniProtKB-UniPathway"/>
</dbReference>
<evidence type="ECO:0000256" key="1">
    <source>
        <dbReference type="ARBA" id="ARBA00005051"/>
    </source>
</evidence>
<evidence type="ECO:0000256" key="8">
    <source>
        <dbReference type="ARBA" id="ARBA00022840"/>
    </source>
</evidence>
<keyword evidence="7 14" id="KW-0418">Kinase</keyword>
<evidence type="ECO:0000256" key="11">
    <source>
        <dbReference type="ARBA" id="ARBA00029766"/>
    </source>
</evidence>
<dbReference type="GO" id="GO:0016301">
    <property type="term" value="F:kinase activity"/>
    <property type="evidence" value="ECO:0007669"/>
    <property type="project" value="UniProtKB-KW"/>
</dbReference>
<keyword evidence="8" id="KW-0067">ATP-binding</keyword>
<name>A0A520MIN3_9GAMM</name>
<sequence length="162" mass="18068">MKTVYIGLGSNLSGSMGDPQKQMQTALEKISDHPEIHQLNTSSFYRTSPVGPQDQPDFINAVAQAKTSLTPLALLDYLQQIENEHGRERKEYWGARTLDLDILIFGQQSIHNTRLIIPHPRIEERAFVLVPLLEVKPNFSSASGKSITDLLAKCSDQGIVKL</sequence>
<dbReference type="AlphaFoldDB" id="A0A520MIN3"/>
<evidence type="ECO:0000313" key="14">
    <source>
        <dbReference type="EMBL" id="RZO21082.1"/>
    </source>
</evidence>
<evidence type="ECO:0000256" key="5">
    <source>
        <dbReference type="ARBA" id="ARBA00022679"/>
    </source>
</evidence>
<dbReference type="EMBL" id="SHBP01000002">
    <property type="protein sequence ID" value="RZO21082.1"/>
    <property type="molecule type" value="Genomic_DNA"/>
</dbReference>
<dbReference type="GO" id="GO:0003848">
    <property type="term" value="F:2-amino-4-hydroxy-6-hydroxymethyldihydropteridine diphosphokinase activity"/>
    <property type="evidence" value="ECO:0007669"/>
    <property type="project" value="UniProtKB-EC"/>
</dbReference>
<comment type="function">
    <text evidence="10">Catalyzes the transfer of pyrophosphate from adenosine triphosphate (ATP) to 6-hydroxymethyl-7,8-dihydropterin, an enzymatic step in folate biosynthesis pathway.</text>
</comment>
<evidence type="ECO:0000256" key="4">
    <source>
        <dbReference type="ARBA" id="ARBA00016218"/>
    </source>
</evidence>
<comment type="caution">
    <text evidence="14">The sequence shown here is derived from an EMBL/GenBank/DDBJ whole genome shotgun (WGS) entry which is preliminary data.</text>
</comment>
<keyword evidence="5 14" id="KW-0808">Transferase</keyword>
<dbReference type="PANTHER" id="PTHR43071:SF1">
    <property type="entry name" value="2-AMINO-4-HYDROXY-6-HYDROXYMETHYLDIHYDROPTERIDINE PYROPHOSPHOKINASE"/>
    <property type="match status" value="1"/>
</dbReference>
<dbReference type="UniPathway" id="UPA00077">
    <property type="reaction ID" value="UER00155"/>
</dbReference>
<evidence type="ECO:0000256" key="10">
    <source>
        <dbReference type="ARBA" id="ARBA00029409"/>
    </source>
</evidence>
<dbReference type="SUPFAM" id="SSF55083">
    <property type="entry name" value="6-hydroxymethyl-7,8-dihydropterin pyrophosphokinase, HPPK"/>
    <property type="match status" value="1"/>
</dbReference>
<evidence type="ECO:0000259" key="13">
    <source>
        <dbReference type="Pfam" id="PF01288"/>
    </source>
</evidence>
<comment type="pathway">
    <text evidence="1">Cofactor biosynthesis; tetrahydrofolate biosynthesis; 2-amino-4-hydroxy-6-hydroxymethyl-7,8-dihydropteridine diphosphate from 7,8-dihydroneopterin triphosphate: step 4/4.</text>
</comment>
<evidence type="ECO:0000256" key="9">
    <source>
        <dbReference type="ARBA" id="ARBA00022909"/>
    </source>
</evidence>
<evidence type="ECO:0000256" key="2">
    <source>
        <dbReference type="ARBA" id="ARBA00005810"/>
    </source>
</evidence>
<dbReference type="CDD" id="cd00483">
    <property type="entry name" value="HPPK"/>
    <property type="match status" value="1"/>
</dbReference>
<dbReference type="Gene3D" id="3.30.70.560">
    <property type="entry name" value="7,8-Dihydro-6-hydroxymethylpterin-pyrophosphokinase HPPK"/>
    <property type="match status" value="1"/>
</dbReference>
<evidence type="ECO:0000256" key="6">
    <source>
        <dbReference type="ARBA" id="ARBA00022741"/>
    </source>
</evidence>
<evidence type="ECO:0000313" key="15">
    <source>
        <dbReference type="Proteomes" id="UP000315889"/>
    </source>
</evidence>
<dbReference type="GO" id="GO:0046656">
    <property type="term" value="P:folic acid biosynthetic process"/>
    <property type="evidence" value="ECO:0007669"/>
    <property type="project" value="UniProtKB-KW"/>
</dbReference>
<dbReference type="InterPro" id="IPR035907">
    <property type="entry name" value="Hppk_sf"/>
</dbReference>
<keyword evidence="9" id="KW-0289">Folate biosynthesis</keyword>
<dbReference type="PANTHER" id="PTHR43071">
    <property type="entry name" value="2-AMINO-4-HYDROXY-6-HYDROXYMETHYLDIHYDROPTERIDINE PYROPHOSPHOKINASE"/>
    <property type="match status" value="1"/>
</dbReference>
<evidence type="ECO:0000256" key="12">
    <source>
        <dbReference type="ARBA" id="ARBA00033413"/>
    </source>
</evidence>